<evidence type="ECO:0000313" key="1">
    <source>
        <dbReference type="EMBL" id="APL95001.1"/>
    </source>
</evidence>
<protein>
    <submittedName>
        <fullName evidence="1">Uncharacterized protein</fullName>
    </submittedName>
</protein>
<dbReference type="Proteomes" id="UP000004550">
    <property type="component" value="Chromosome"/>
</dbReference>
<gene>
    <name evidence="1" type="ORF">SIDU_11040</name>
</gene>
<reference evidence="1 2" key="1">
    <citation type="journal article" date="2012" name="J. Bacteriol.">
        <title>Genome sequence of Sphingobium indicum B90A, a hexachlorocyclohexane-degrading bacterium.</title>
        <authorList>
            <person name="Anand S."/>
            <person name="Sangwan N."/>
            <person name="Lata P."/>
            <person name="Kaur J."/>
            <person name="Dua A."/>
            <person name="Singh A.K."/>
            <person name="Verma M."/>
            <person name="Kaur J."/>
            <person name="Khurana J.P."/>
            <person name="Khurana P."/>
            <person name="Mathur S."/>
            <person name="Lal R."/>
        </authorList>
    </citation>
    <scope>NUCLEOTIDE SEQUENCE [LARGE SCALE GENOMIC DNA]</scope>
    <source>
        <strain evidence="2">DSM 16412 / CCM 7286 / MTCC 6364 / B90A</strain>
    </source>
</reference>
<dbReference type="KEGG" id="sinb:SIDU_11040"/>
<sequence length="91" mass="9831">MARRTAAQDWPGRGLIWVIPFAVARNGRGPHSDGMDANTTTLIMTILSRAPQWIRHDLLSKDASVKQRAEETLAAMIANALATGTDESTAS</sequence>
<evidence type="ECO:0000313" key="2">
    <source>
        <dbReference type="Proteomes" id="UP000004550"/>
    </source>
</evidence>
<dbReference type="EMBL" id="CP013070">
    <property type="protein sequence ID" value="APL95001.1"/>
    <property type="molecule type" value="Genomic_DNA"/>
</dbReference>
<proteinExistence type="predicted"/>
<name>A0A1L5BQ20_SPHIB</name>
<organism evidence="1 2">
    <name type="scientific">Sphingobium indicum (strain DSM 16412 / CCM 7286 / MTCC 6364 / B90A)</name>
    <dbReference type="NCBI Taxonomy" id="861109"/>
    <lineage>
        <taxon>Bacteria</taxon>
        <taxon>Pseudomonadati</taxon>
        <taxon>Pseudomonadota</taxon>
        <taxon>Alphaproteobacteria</taxon>
        <taxon>Sphingomonadales</taxon>
        <taxon>Sphingomonadaceae</taxon>
        <taxon>Sphingobium</taxon>
    </lineage>
</organism>
<accession>A0A1L5BQ20</accession>
<dbReference type="AlphaFoldDB" id="A0A1L5BQ20"/>